<feature type="region of interest" description="Disordered" evidence="1">
    <location>
        <begin position="82"/>
        <end position="113"/>
    </location>
</feature>
<evidence type="ECO:0000256" key="1">
    <source>
        <dbReference type="SAM" id="MobiDB-lite"/>
    </source>
</evidence>
<sequence>MKLKIKVIISPTHTCNSEDSDNDEPPLVKRRRLQNLQKEREEEKFRLEQPAFTGLDDVQGPASQQVLKPVVSVRRRLDFSQTLTQTTSSDDSSHESIDNLFASDSSSSESEQHEKEFACAHSFHKRDVSMDQRFSILLLIVLCM</sequence>
<name>A0AAE0ZDG8_9GAST</name>
<reference evidence="2" key="1">
    <citation type="journal article" date="2023" name="G3 (Bethesda)">
        <title>A reference genome for the long-term kleptoplast-retaining sea slug Elysia crispata morphotype clarki.</title>
        <authorList>
            <person name="Eastman K.E."/>
            <person name="Pendleton A.L."/>
            <person name="Shaikh M.A."/>
            <person name="Suttiyut T."/>
            <person name="Ogas R."/>
            <person name="Tomko P."/>
            <person name="Gavelis G."/>
            <person name="Widhalm J.R."/>
            <person name="Wisecaver J.H."/>
        </authorList>
    </citation>
    <scope>NUCLEOTIDE SEQUENCE</scope>
    <source>
        <strain evidence="2">ECLA1</strain>
    </source>
</reference>
<comment type="caution">
    <text evidence="2">The sequence shown here is derived from an EMBL/GenBank/DDBJ whole genome shotgun (WGS) entry which is preliminary data.</text>
</comment>
<keyword evidence="3" id="KW-1185">Reference proteome</keyword>
<feature type="region of interest" description="Disordered" evidence="1">
    <location>
        <begin position="9"/>
        <end position="44"/>
    </location>
</feature>
<accession>A0AAE0ZDG8</accession>
<dbReference type="AlphaFoldDB" id="A0AAE0ZDG8"/>
<gene>
    <name evidence="2" type="ORF">RRG08_032099</name>
</gene>
<evidence type="ECO:0000313" key="3">
    <source>
        <dbReference type="Proteomes" id="UP001283361"/>
    </source>
</evidence>
<dbReference type="Proteomes" id="UP001283361">
    <property type="component" value="Unassembled WGS sequence"/>
</dbReference>
<organism evidence="2 3">
    <name type="scientific">Elysia crispata</name>
    <name type="common">lettuce slug</name>
    <dbReference type="NCBI Taxonomy" id="231223"/>
    <lineage>
        <taxon>Eukaryota</taxon>
        <taxon>Metazoa</taxon>
        <taxon>Spiralia</taxon>
        <taxon>Lophotrochozoa</taxon>
        <taxon>Mollusca</taxon>
        <taxon>Gastropoda</taxon>
        <taxon>Heterobranchia</taxon>
        <taxon>Euthyneura</taxon>
        <taxon>Panpulmonata</taxon>
        <taxon>Sacoglossa</taxon>
        <taxon>Placobranchoidea</taxon>
        <taxon>Plakobranchidae</taxon>
        <taxon>Elysia</taxon>
    </lineage>
</organism>
<protein>
    <submittedName>
        <fullName evidence="2">Uncharacterized protein</fullName>
    </submittedName>
</protein>
<dbReference type="EMBL" id="JAWDGP010004149">
    <property type="protein sequence ID" value="KAK3767424.1"/>
    <property type="molecule type" value="Genomic_DNA"/>
</dbReference>
<evidence type="ECO:0000313" key="2">
    <source>
        <dbReference type="EMBL" id="KAK3767424.1"/>
    </source>
</evidence>
<proteinExistence type="predicted"/>